<sequence>MERVDAFERLLQRAWDRFLSRKPVLLILIGSDLPMMEALNSYERPFHQRGTEMVIGPLNPREIQRMLGRGNDVEIDVVGADRGPIAEELRFLGSVKWLENAPFDDHDFAALARHRAALTDEPVPLVALSRDGVACSGLAAAYDPDDLMRAWS</sequence>
<dbReference type="RefSeq" id="WP_203893214.1">
    <property type="nucleotide sequence ID" value="NZ_BOOH01000042.1"/>
</dbReference>
<keyword evidence="2" id="KW-1185">Reference proteome</keyword>
<dbReference type="EMBL" id="BOOH01000042">
    <property type="protein sequence ID" value="GIH78724.1"/>
    <property type="molecule type" value="Genomic_DNA"/>
</dbReference>
<name>A0A8J3W6P1_9ACTN</name>
<dbReference type="AlphaFoldDB" id="A0A8J3W6P1"/>
<reference evidence="1 2" key="1">
    <citation type="submission" date="2021-01" db="EMBL/GenBank/DDBJ databases">
        <title>Whole genome shotgun sequence of Planobispora longispora NBRC 13918.</title>
        <authorList>
            <person name="Komaki H."/>
            <person name="Tamura T."/>
        </authorList>
    </citation>
    <scope>NUCLEOTIDE SEQUENCE [LARGE SCALE GENOMIC DNA]</scope>
    <source>
        <strain evidence="1 2">NBRC 13918</strain>
    </source>
</reference>
<gene>
    <name evidence="1" type="ORF">Plo01_51530</name>
</gene>
<protein>
    <submittedName>
        <fullName evidence="1">Uncharacterized protein</fullName>
    </submittedName>
</protein>
<evidence type="ECO:0000313" key="2">
    <source>
        <dbReference type="Proteomes" id="UP000616724"/>
    </source>
</evidence>
<comment type="caution">
    <text evidence="1">The sequence shown here is derived from an EMBL/GenBank/DDBJ whole genome shotgun (WGS) entry which is preliminary data.</text>
</comment>
<organism evidence="1 2">
    <name type="scientific">Planobispora longispora</name>
    <dbReference type="NCBI Taxonomy" id="28887"/>
    <lineage>
        <taxon>Bacteria</taxon>
        <taxon>Bacillati</taxon>
        <taxon>Actinomycetota</taxon>
        <taxon>Actinomycetes</taxon>
        <taxon>Streptosporangiales</taxon>
        <taxon>Streptosporangiaceae</taxon>
        <taxon>Planobispora</taxon>
    </lineage>
</organism>
<dbReference type="Proteomes" id="UP000616724">
    <property type="component" value="Unassembled WGS sequence"/>
</dbReference>
<proteinExistence type="predicted"/>
<accession>A0A8J3W6P1</accession>
<evidence type="ECO:0000313" key="1">
    <source>
        <dbReference type="EMBL" id="GIH78724.1"/>
    </source>
</evidence>